<evidence type="ECO:0000313" key="3">
    <source>
        <dbReference type="Proteomes" id="UP001210865"/>
    </source>
</evidence>
<dbReference type="SUPFAM" id="SSF51735">
    <property type="entry name" value="NAD(P)-binding Rossmann-fold domains"/>
    <property type="match status" value="1"/>
</dbReference>
<name>A0ABY7NJR6_9SPHN</name>
<sequence length="256" mass="27180">MARIFITGSSTGLGLAAALSLLTDGHEVILHARNPERASALRREGTTATAIVTGDLSLLADARSIAEQVNALGRVDAVIHNAGLYGETGKGRTTEGHSVMTAVNILAPYVLTALIERPKRLVYMSSGLHRGGSPALDDIDWTKRRWQPGQAYGDTKLQIVALAFAVARAWPDTFSNAVDPGWVRTRMGGSSAPVDIATGQATQSWLASSEDAAARTSGGYWHAMRREAPAAPASDTVYQDRLLAELARLTGVYLGD</sequence>
<reference evidence="2 3" key="1">
    <citation type="submission" date="2022-12" db="EMBL/GenBank/DDBJ databases">
        <title>Sphingomonas abieness sp. nov., an endophytic bacterium isolated from Abies koreana.</title>
        <authorList>
            <person name="Jiang L."/>
            <person name="Lee J."/>
        </authorList>
    </citation>
    <scope>NUCLEOTIDE SEQUENCE [LARGE SCALE GENOMIC DNA]</scope>
    <source>
        <strain evidence="3">PAMB 00755</strain>
    </source>
</reference>
<dbReference type="Pfam" id="PF00106">
    <property type="entry name" value="adh_short"/>
    <property type="match status" value="1"/>
</dbReference>
<keyword evidence="3" id="KW-1185">Reference proteome</keyword>
<dbReference type="PANTHER" id="PTHR43157:SF31">
    <property type="entry name" value="PHOSPHATIDYLINOSITOL-GLYCAN BIOSYNTHESIS CLASS F PROTEIN"/>
    <property type="match status" value="1"/>
</dbReference>
<dbReference type="PRINTS" id="PR00081">
    <property type="entry name" value="GDHRDH"/>
</dbReference>
<evidence type="ECO:0000256" key="1">
    <source>
        <dbReference type="ARBA" id="ARBA00023002"/>
    </source>
</evidence>
<organism evidence="2 3">
    <name type="scientific">Sphingomonas abietis</name>
    <dbReference type="NCBI Taxonomy" id="3012344"/>
    <lineage>
        <taxon>Bacteria</taxon>
        <taxon>Pseudomonadati</taxon>
        <taxon>Pseudomonadota</taxon>
        <taxon>Alphaproteobacteria</taxon>
        <taxon>Sphingomonadales</taxon>
        <taxon>Sphingomonadaceae</taxon>
        <taxon>Sphingomonas</taxon>
    </lineage>
</organism>
<proteinExistence type="predicted"/>
<evidence type="ECO:0000313" key="2">
    <source>
        <dbReference type="EMBL" id="WBO21724.1"/>
    </source>
</evidence>
<dbReference type="InterPro" id="IPR036291">
    <property type="entry name" value="NAD(P)-bd_dom_sf"/>
</dbReference>
<keyword evidence="1" id="KW-0560">Oxidoreductase</keyword>
<gene>
    <name evidence="2" type="ORF">PBT88_16355</name>
</gene>
<accession>A0ABY7NJR6</accession>
<dbReference type="RefSeq" id="WP_270076372.1">
    <property type="nucleotide sequence ID" value="NZ_CP115174.1"/>
</dbReference>
<dbReference type="Proteomes" id="UP001210865">
    <property type="component" value="Chromosome"/>
</dbReference>
<dbReference type="InterPro" id="IPR002347">
    <property type="entry name" value="SDR_fam"/>
</dbReference>
<dbReference type="EMBL" id="CP115174">
    <property type="protein sequence ID" value="WBO21724.1"/>
    <property type="molecule type" value="Genomic_DNA"/>
</dbReference>
<dbReference type="PANTHER" id="PTHR43157">
    <property type="entry name" value="PHOSPHATIDYLINOSITOL-GLYCAN BIOSYNTHESIS CLASS F PROTEIN-RELATED"/>
    <property type="match status" value="1"/>
</dbReference>
<dbReference type="Gene3D" id="3.40.50.720">
    <property type="entry name" value="NAD(P)-binding Rossmann-like Domain"/>
    <property type="match status" value="1"/>
</dbReference>
<protein>
    <submittedName>
        <fullName evidence="2">SDR family NAD(P)-dependent oxidoreductase</fullName>
    </submittedName>
</protein>